<dbReference type="EMBL" id="CADEPI010000581">
    <property type="protein sequence ID" value="CAB3387492.1"/>
    <property type="molecule type" value="Genomic_DNA"/>
</dbReference>
<evidence type="ECO:0000256" key="3">
    <source>
        <dbReference type="ARBA" id="ARBA00022729"/>
    </source>
</evidence>
<dbReference type="Proteomes" id="UP000494165">
    <property type="component" value="Unassembled WGS sequence"/>
</dbReference>
<comment type="caution">
    <text evidence="6">The sequence shown here is derived from an EMBL/GenBank/DDBJ whole genome shotgun (WGS) entry which is preliminary data.</text>
</comment>
<comment type="subcellular location">
    <subcellularLocation>
        <location evidence="1">Membrane</location>
        <topology evidence="1">Single-pass type I membrane protein</topology>
    </subcellularLocation>
</comment>
<evidence type="ECO:0000313" key="6">
    <source>
        <dbReference type="EMBL" id="CAB3387492.1"/>
    </source>
</evidence>
<evidence type="ECO:0000256" key="1">
    <source>
        <dbReference type="ARBA" id="ARBA00004479"/>
    </source>
</evidence>
<keyword evidence="2" id="KW-0812">Transmembrane</keyword>
<gene>
    <name evidence="6" type="ORF">CLODIP_2_CD03215</name>
</gene>
<feature type="signal peptide" evidence="5">
    <location>
        <begin position="1"/>
        <end position="28"/>
    </location>
</feature>
<keyword evidence="4" id="KW-0472">Membrane</keyword>
<proteinExistence type="predicted"/>
<feature type="chain" id="PRO_5035895937" evidence="5">
    <location>
        <begin position="29"/>
        <end position="509"/>
    </location>
</feature>
<organism evidence="6 7">
    <name type="scientific">Cloeon dipterum</name>
    <dbReference type="NCBI Taxonomy" id="197152"/>
    <lineage>
        <taxon>Eukaryota</taxon>
        <taxon>Metazoa</taxon>
        <taxon>Ecdysozoa</taxon>
        <taxon>Arthropoda</taxon>
        <taxon>Hexapoda</taxon>
        <taxon>Insecta</taxon>
        <taxon>Pterygota</taxon>
        <taxon>Palaeoptera</taxon>
        <taxon>Ephemeroptera</taxon>
        <taxon>Pisciforma</taxon>
        <taxon>Baetidae</taxon>
        <taxon>Cloeon</taxon>
    </lineage>
</organism>
<dbReference type="GO" id="GO:0016020">
    <property type="term" value="C:membrane"/>
    <property type="evidence" value="ECO:0007669"/>
    <property type="project" value="UniProtKB-SubCell"/>
</dbReference>
<keyword evidence="3 5" id="KW-0732">Signal</keyword>
<reference evidence="6 7" key="1">
    <citation type="submission" date="2020-04" db="EMBL/GenBank/DDBJ databases">
        <authorList>
            <person name="Alioto T."/>
            <person name="Alioto T."/>
            <person name="Gomez Garrido J."/>
        </authorList>
    </citation>
    <scope>NUCLEOTIDE SEQUENCE [LARGE SCALE GENOMIC DNA]</scope>
</reference>
<dbReference type="PANTHER" id="PTHR13055">
    <property type="entry name" value="TUMOR ENDOTHELIAL MARKER 7 RELATED"/>
    <property type="match status" value="1"/>
</dbReference>
<keyword evidence="4" id="KW-1133">Transmembrane helix</keyword>
<keyword evidence="7" id="KW-1185">Reference proteome</keyword>
<dbReference type="PANTHER" id="PTHR13055:SF12">
    <property type="entry name" value="LD40707P"/>
    <property type="match status" value="1"/>
</dbReference>
<sequence length="509" mass="57927">MGVRYILIPALFILILAILLSGIPSTKNDDGLKEEITYDSIETDKYYSMNMKFVNYSDNDSGLFWKNMESEENVTKLSDDQFTDGEVLINLPFGFPFFDLIVTRVAVTKQGTVQAADPSVNWTIAPLNAKFGLTRCKISYFFQVFPYKETYELGFSMDFEKYEVKQGTVVRFFPADWCMGQKNCYDCTKTGYHLTSNQTARCSWCPAIQKCSSTRDSLRRMWKENKCDIYHLNASSSCSYEVKELISQRINEGNGGFRSLVDDFHLFFIQFFPNDAVLTNLLWLNEHSNPKIVELDSRDIIGPKVEKKLLSVISLFKTYVRNVAILKSGSIESLYACGWNVSPLLANFNESAGHIRVLETDESLTVQWNSMSLHKGESGLVSFQARIYKEGKIEFVYRTKIPTHLFAGDDSFHGYPVFIGAGFRMSGSCEFIGYNHDLKRDYITENTVLILSPPKSMLALAYECPREKEEEPKSFLQSCTNFFNSLTHDIKKSAVKGATKIVTKKILNG</sequence>
<evidence type="ECO:0000256" key="5">
    <source>
        <dbReference type="SAM" id="SignalP"/>
    </source>
</evidence>
<accession>A0A8S1E207</accession>
<dbReference type="AlphaFoldDB" id="A0A8S1E207"/>
<protein>
    <submittedName>
        <fullName evidence="6">Uncharacterized protein</fullName>
    </submittedName>
</protein>
<dbReference type="InterPro" id="IPR031152">
    <property type="entry name" value="PLXDC"/>
</dbReference>
<evidence type="ECO:0000256" key="4">
    <source>
        <dbReference type="ARBA" id="ARBA00022989"/>
    </source>
</evidence>
<evidence type="ECO:0000256" key="2">
    <source>
        <dbReference type="ARBA" id="ARBA00022692"/>
    </source>
</evidence>
<dbReference type="OrthoDB" id="7399873at2759"/>
<evidence type="ECO:0000313" key="7">
    <source>
        <dbReference type="Proteomes" id="UP000494165"/>
    </source>
</evidence>
<name>A0A8S1E207_9INSE</name>